<dbReference type="Proteomes" id="UP000684084">
    <property type="component" value="Unassembled WGS sequence"/>
</dbReference>
<proteinExistence type="predicted"/>
<evidence type="ECO:0000313" key="3">
    <source>
        <dbReference type="Proteomes" id="UP000684084"/>
    </source>
</evidence>
<sequence>MATAIAEMGQKLKKEQLEVEKERIIKGLMRKMDSRYAESPSCSNGAVFNIIWISSIPIILLNPPILFNPK</sequence>
<keyword evidence="1" id="KW-1133">Transmembrane helix</keyword>
<accession>A0A915ZQK3</accession>
<gene>
    <name evidence="2" type="ORF">CHRIB12_LOCUS18459</name>
</gene>
<comment type="caution">
    <text evidence="2">The sequence shown here is derived from an EMBL/GenBank/DDBJ whole genome shotgun (WGS) entry which is preliminary data.</text>
</comment>
<dbReference type="AlphaFoldDB" id="A0A915ZQK3"/>
<reference evidence="2" key="1">
    <citation type="submission" date="2020-05" db="EMBL/GenBank/DDBJ databases">
        <authorList>
            <person name="Rincon C."/>
            <person name="Sanders R I."/>
            <person name="Robbins C."/>
            <person name="Chaturvedi A."/>
        </authorList>
    </citation>
    <scope>NUCLEOTIDE SEQUENCE</scope>
    <source>
        <strain evidence="2">CHB12</strain>
    </source>
</reference>
<name>A0A915ZQK3_9GLOM</name>
<protein>
    <submittedName>
        <fullName evidence="2">Uncharacterized protein</fullName>
    </submittedName>
</protein>
<evidence type="ECO:0000256" key="1">
    <source>
        <dbReference type="SAM" id="Phobius"/>
    </source>
</evidence>
<evidence type="ECO:0000313" key="2">
    <source>
        <dbReference type="EMBL" id="CAB5383559.1"/>
    </source>
</evidence>
<dbReference type="EMBL" id="CAGKOT010000049">
    <property type="protein sequence ID" value="CAB5383559.1"/>
    <property type="molecule type" value="Genomic_DNA"/>
</dbReference>
<keyword evidence="1" id="KW-0472">Membrane</keyword>
<keyword evidence="1" id="KW-0812">Transmembrane</keyword>
<feature type="transmembrane region" description="Helical" evidence="1">
    <location>
        <begin position="46"/>
        <end position="67"/>
    </location>
</feature>
<organism evidence="2 3">
    <name type="scientific">Rhizophagus irregularis</name>
    <dbReference type="NCBI Taxonomy" id="588596"/>
    <lineage>
        <taxon>Eukaryota</taxon>
        <taxon>Fungi</taxon>
        <taxon>Fungi incertae sedis</taxon>
        <taxon>Mucoromycota</taxon>
        <taxon>Glomeromycotina</taxon>
        <taxon>Glomeromycetes</taxon>
        <taxon>Glomerales</taxon>
        <taxon>Glomeraceae</taxon>
        <taxon>Rhizophagus</taxon>
    </lineage>
</organism>